<dbReference type="InterPro" id="IPR003439">
    <property type="entry name" value="ABC_transporter-like_ATP-bd"/>
</dbReference>
<dbReference type="PROSITE" id="PS00211">
    <property type="entry name" value="ABC_TRANSPORTER_1"/>
    <property type="match status" value="1"/>
</dbReference>
<keyword evidence="4" id="KW-0812">Transmembrane</keyword>
<reference evidence="10 11" key="1">
    <citation type="submission" date="2020-11" db="EMBL/GenBank/DDBJ databases">
        <title>Pseudomonas fulva producing VIM-24.</title>
        <authorList>
            <person name="Liu S."/>
        </authorList>
    </citation>
    <scope>NUCLEOTIDE SEQUENCE [LARGE SCALE GENOMIC DNA]</scope>
    <source>
        <strain evidence="10 11">ZDHY414</strain>
    </source>
</reference>
<dbReference type="EMBL" id="CP064946">
    <property type="protein sequence ID" value="QPH49991.1"/>
    <property type="molecule type" value="Genomic_DNA"/>
</dbReference>
<proteinExistence type="inferred from homology"/>
<dbReference type="PANTHER" id="PTHR24220">
    <property type="entry name" value="IMPORT ATP-BINDING PROTEIN"/>
    <property type="match status" value="1"/>
</dbReference>
<evidence type="ECO:0000256" key="1">
    <source>
        <dbReference type="ARBA" id="ARBA00004429"/>
    </source>
</evidence>
<protein>
    <submittedName>
        <fullName evidence="10">ABC transporter ATP-binding protein</fullName>
    </submittedName>
</protein>
<keyword evidence="5" id="KW-0547">Nucleotide-binding</keyword>
<dbReference type="SMART" id="SM00382">
    <property type="entry name" value="AAA"/>
    <property type="match status" value="1"/>
</dbReference>
<sequence length="221" mass="23681">MMPAVQLCNVSRFQGDVPVLQGIDLLIPSGQTCAVIGPSGSGKSTLLNLIGLLDRPCAGQVWIGGTDMTGASADQRAVMRNRLIGFVFQSFNLLPRLCALDNVALPLSYRGLRLPVARQHAEVQLRAVGLASQAGKRPAEMSGGQRQRVAIARALVTEPSLLVADEPTGSLDAQTGEQVLHLLLTLNQERGTTLLVVTHDAKVAHRLQRRVRVDQGRLTDA</sequence>
<dbReference type="InterPro" id="IPR027417">
    <property type="entry name" value="P-loop_NTPase"/>
</dbReference>
<evidence type="ECO:0000313" key="10">
    <source>
        <dbReference type="EMBL" id="QPH49991.1"/>
    </source>
</evidence>
<dbReference type="GO" id="GO:1902495">
    <property type="term" value="C:transmembrane transporter complex"/>
    <property type="evidence" value="ECO:0007669"/>
    <property type="project" value="UniProtKB-ARBA"/>
</dbReference>
<evidence type="ECO:0000259" key="9">
    <source>
        <dbReference type="PROSITE" id="PS50893"/>
    </source>
</evidence>
<organism evidence="10 11">
    <name type="scientific">Pseudomonas fulva</name>
    <dbReference type="NCBI Taxonomy" id="47880"/>
    <lineage>
        <taxon>Bacteria</taxon>
        <taxon>Pseudomonadati</taxon>
        <taxon>Pseudomonadota</taxon>
        <taxon>Gammaproteobacteria</taxon>
        <taxon>Pseudomonadales</taxon>
        <taxon>Pseudomonadaceae</taxon>
        <taxon>Pseudomonas</taxon>
    </lineage>
</organism>
<dbReference type="InterPro" id="IPR003593">
    <property type="entry name" value="AAA+_ATPase"/>
</dbReference>
<keyword evidence="3" id="KW-1003">Cell membrane</keyword>
<evidence type="ECO:0000256" key="4">
    <source>
        <dbReference type="ARBA" id="ARBA00022692"/>
    </source>
</evidence>
<gene>
    <name evidence="10" type="ORF">IZU98_04470</name>
</gene>
<dbReference type="FunFam" id="3.40.50.300:FF:000032">
    <property type="entry name" value="Export ABC transporter ATP-binding protein"/>
    <property type="match status" value="1"/>
</dbReference>
<dbReference type="GO" id="GO:0022857">
    <property type="term" value="F:transmembrane transporter activity"/>
    <property type="evidence" value="ECO:0007669"/>
    <property type="project" value="TreeGrafter"/>
</dbReference>
<evidence type="ECO:0000313" key="11">
    <source>
        <dbReference type="Proteomes" id="UP000594430"/>
    </source>
</evidence>
<dbReference type="Proteomes" id="UP000594430">
    <property type="component" value="Chromosome"/>
</dbReference>
<dbReference type="InterPro" id="IPR017911">
    <property type="entry name" value="MacB-like_ATP-bd"/>
</dbReference>
<feature type="domain" description="ABC transporter" evidence="9">
    <location>
        <begin position="5"/>
        <end position="221"/>
    </location>
</feature>
<dbReference type="PROSITE" id="PS50893">
    <property type="entry name" value="ABC_TRANSPORTER_2"/>
    <property type="match status" value="1"/>
</dbReference>
<accession>A0A7S9LJA5</accession>
<evidence type="ECO:0000256" key="2">
    <source>
        <dbReference type="ARBA" id="ARBA00022448"/>
    </source>
</evidence>
<evidence type="ECO:0000256" key="8">
    <source>
        <dbReference type="ARBA" id="ARBA00038388"/>
    </source>
</evidence>
<evidence type="ECO:0000256" key="6">
    <source>
        <dbReference type="ARBA" id="ARBA00022840"/>
    </source>
</evidence>
<evidence type="ECO:0000256" key="7">
    <source>
        <dbReference type="ARBA" id="ARBA00023136"/>
    </source>
</evidence>
<dbReference type="GO" id="GO:0005886">
    <property type="term" value="C:plasma membrane"/>
    <property type="evidence" value="ECO:0007669"/>
    <property type="project" value="UniProtKB-SubCell"/>
</dbReference>
<dbReference type="Gene3D" id="3.40.50.300">
    <property type="entry name" value="P-loop containing nucleotide triphosphate hydrolases"/>
    <property type="match status" value="1"/>
</dbReference>
<dbReference type="InterPro" id="IPR017871">
    <property type="entry name" value="ABC_transporter-like_CS"/>
</dbReference>
<comment type="similarity">
    <text evidence="8">Belongs to the ABC transporter superfamily. Macrolide exporter (TC 3.A.1.122) family.</text>
</comment>
<dbReference type="CDD" id="cd03255">
    <property type="entry name" value="ABC_MJ0796_LolCDE_FtsE"/>
    <property type="match status" value="1"/>
</dbReference>
<evidence type="ECO:0000256" key="3">
    <source>
        <dbReference type="ARBA" id="ARBA00022475"/>
    </source>
</evidence>
<dbReference type="AlphaFoldDB" id="A0A7S9LJA5"/>
<keyword evidence="2" id="KW-0813">Transport</keyword>
<comment type="subcellular location">
    <subcellularLocation>
        <location evidence="1">Cell inner membrane</location>
        <topology evidence="1">Multi-pass membrane protein</topology>
    </subcellularLocation>
</comment>
<keyword evidence="7" id="KW-0472">Membrane</keyword>
<name>A0A7S9LJA5_9PSED</name>
<dbReference type="RefSeq" id="WP_059183313.1">
    <property type="nucleotide sequence ID" value="NZ_CP064943.1"/>
</dbReference>
<keyword evidence="6 10" id="KW-0067">ATP-binding</keyword>
<dbReference type="GO" id="GO:0016887">
    <property type="term" value="F:ATP hydrolysis activity"/>
    <property type="evidence" value="ECO:0007669"/>
    <property type="project" value="InterPro"/>
</dbReference>
<dbReference type="PANTHER" id="PTHR24220:SF86">
    <property type="entry name" value="ABC TRANSPORTER ABCH.1"/>
    <property type="match status" value="1"/>
</dbReference>
<dbReference type="InterPro" id="IPR015854">
    <property type="entry name" value="ABC_transpr_LolD-like"/>
</dbReference>
<evidence type="ECO:0000256" key="5">
    <source>
        <dbReference type="ARBA" id="ARBA00022741"/>
    </source>
</evidence>
<dbReference type="SUPFAM" id="SSF52540">
    <property type="entry name" value="P-loop containing nucleoside triphosphate hydrolases"/>
    <property type="match status" value="1"/>
</dbReference>
<dbReference type="GO" id="GO:0005524">
    <property type="term" value="F:ATP binding"/>
    <property type="evidence" value="ECO:0007669"/>
    <property type="project" value="UniProtKB-KW"/>
</dbReference>
<dbReference type="Pfam" id="PF00005">
    <property type="entry name" value="ABC_tran"/>
    <property type="match status" value="1"/>
</dbReference>